<protein>
    <submittedName>
        <fullName evidence="2">Uncharacterized protein</fullName>
    </submittedName>
</protein>
<organism evidence="2 3">
    <name type="scientific">Phaseolus angularis</name>
    <name type="common">Azuki bean</name>
    <name type="synonym">Vigna angularis</name>
    <dbReference type="NCBI Taxonomy" id="3914"/>
    <lineage>
        <taxon>Eukaryota</taxon>
        <taxon>Viridiplantae</taxon>
        <taxon>Streptophyta</taxon>
        <taxon>Embryophyta</taxon>
        <taxon>Tracheophyta</taxon>
        <taxon>Spermatophyta</taxon>
        <taxon>Magnoliopsida</taxon>
        <taxon>eudicotyledons</taxon>
        <taxon>Gunneridae</taxon>
        <taxon>Pentapetalae</taxon>
        <taxon>rosids</taxon>
        <taxon>fabids</taxon>
        <taxon>Fabales</taxon>
        <taxon>Fabaceae</taxon>
        <taxon>Papilionoideae</taxon>
        <taxon>50 kb inversion clade</taxon>
        <taxon>NPAAA clade</taxon>
        <taxon>indigoferoid/millettioid clade</taxon>
        <taxon>Phaseoleae</taxon>
        <taxon>Vigna</taxon>
    </lineage>
</organism>
<feature type="compositionally biased region" description="Basic and acidic residues" evidence="1">
    <location>
        <begin position="116"/>
        <end position="125"/>
    </location>
</feature>
<dbReference type="AlphaFoldDB" id="A0A8T0LAE2"/>
<sequence>MAKREGVGLRTRILMSLGLVRVLTKRLSRAPNMTCSASSLVVGFLAEAIAEENLALEIEGGWEEVASKGGVVDELLEVDGEVIWGTVAGDVEEVDDGGGAGHDVEDGSVSSHVPRVKKENGEHTWQDVSQLS</sequence>
<comment type="caution">
    <text evidence="2">The sequence shown here is derived from an EMBL/GenBank/DDBJ whole genome shotgun (WGS) entry which is preliminary data.</text>
</comment>
<proteinExistence type="predicted"/>
<reference evidence="2 3" key="1">
    <citation type="submission" date="2020-05" db="EMBL/GenBank/DDBJ databases">
        <title>Vigna angularis (adzuki bean) Var. LongXiaoDou No. 4 denovo assembly.</title>
        <authorList>
            <person name="Xiang H."/>
        </authorList>
    </citation>
    <scope>NUCLEOTIDE SEQUENCE [LARGE SCALE GENOMIC DNA]</scope>
    <source>
        <tissue evidence="2">Leaf</tissue>
    </source>
</reference>
<dbReference type="Proteomes" id="UP000743370">
    <property type="component" value="Unassembled WGS sequence"/>
</dbReference>
<evidence type="ECO:0000313" key="2">
    <source>
        <dbReference type="EMBL" id="KAG2409069.1"/>
    </source>
</evidence>
<accession>A0A8T0LAE2</accession>
<gene>
    <name evidence="2" type="ORF">HKW66_Vig0038910</name>
</gene>
<evidence type="ECO:0000313" key="3">
    <source>
        <dbReference type="Proteomes" id="UP000743370"/>
    </source>
</evidence>
<dbReference type="EMBL" id="JABFOF010000001">
    <property type="protein sequence ID" value="KAG2409069.1"/>
    <property type="molecule type" value="Genomic_DNA"/>
</dbReference>
<feature type="region of interest" description="Disordered" evidence="1">
    <location>
        <begin position="94"/>
        <end position="132"/>
    </location>
</feature>
<name>A0A8T0LAE2_PHAAN</name>
<evidence type="ECO:0000256" key="1">
    <source>
        <dbReference type="SAM" id="MobiDB-lite"/>
    </source>
</evidence>